<accession>A0A328PJ76</accession>
<dbReference type="AlphaFoldDB" id="A0A328PJ76"/>
<dbReference type="OrthoDB" id="403650at2"/>
<reference evidence="2" key="1">
    <citation type="submission" date="2018-06" db="EMBL/GenBank/DDBJ databases">
        <authorList>
            <person name="Martinez Ocampo F."/>
            <person name="Quiroz Castaneda R.E."/>
            <person name="Rojas Lopez X."/>
        </authorList>
    </citation>
    <scope>NUCLEOTIDE SEQUENCE [LARGE SCALE GENOMIC DNA]</scope>
    <source>
        <strain evidence="2">INIFAP02</strain>
    </source>
</reference>
<dbReference type="Proteomes" id="UP000249762">
    <property type="component" value="Unassembled WGS sequence"/>
</dbReference>
<sequence length="213" mass="23675">MLSLVKGILVSSLGIRGVGVALYGALSSSSAKEIKRKDLKIISSGPVLICDDKYDKYEFFLEPVKGSEVDLGTDITLRVYRTSTSNAGDKKIIPWGSKATENHAWSNWKMTFKEEKIGDVWTKDVGMIWYTSNHIIQGCADKGQHKIQLVDSSKNQGDNAGIEGTTIKLEIKEETCTQISNNTKECDIIFSSDSNLKWKEGFQPKIRYTSIAN</sequence>
<evidence type="ECO:0000313" key="2">
    <source>
        <dbReference type="Proteomes" id="UP000249762"/>
    </source>
</evidence>
<gene>
    <name evidence="1" type="ORF">DNK47_02750</name>
</gene>
<evidence type="ECO:0000313" key="1">
    <source>
        <dbReference type="EMBL" id="RAO94862.1"/>
    </source>
</evidence>
<name>A0A328PJ76_9MOLU</name>
<proteinExistence type="predicted"/>
<dbReference type="EMBL" id="QKVO01000014">
    <property type="protein sequence ID" value="RAO94862.1"/>
    <property type="molecule type" value="Genomic_DNA"/>
</dbReference>
<comment type="caution">
    <text evidence="1">The sequence shown here is derived from an EMBL/GenBank/DDBJ whole genome shotgun (WGS) entry which is preliminary data.</text>
</comment>
<keyword evidence="2" id="KW-1185">Reference proteome</keyword>
<protein>
    <submittedName>
        <fullName evidence="1">Uncharacterized protein</fullName>
    </submittedName>
</protein>
<dbReference type="RefSeq" id="WP_112665736.1">
    <property type="nucleotide sequence ID" value="NZ_QKVO01000014.1"/>
</dbReference>
<organism evidence="1 2">
    <name type="scientific">Mycoplasma wenyonii</name>
    <dbReference type="NCBI Taxonomy" id="65123"/>
    <lineage>
        <taxon>Bacteria</taxon>
        <taxon>Bacillati</taxon>
        <taxon>Mycoplasmatota</taxon>
        <taxon>Mollicutes</taxon>
        <taxon>Mycoplasmataceae</taxon>
        <taxon>Mycoplasma</taxon>
    </lineage>
</organism>